<dbReference type="Proteomes" id="UP000324222">
    <property type="component" value="Unassembled WGS sequence"/>
</dbReference>
<reference evidence="2 3" key="1">
    <citation type="submission" date="2019-05" db="EMBL/GenBank/DDBJ databases">
        <title>Another draft genome of Portunus trituberculatus and its Hox gene families provides insights of decapod evolution.</title>
        <authorList>
            <person name="Jeong J.-H."/>
            <person name="Song I."/>
            <person name="Kim S."/>
            <person name="Choi T."/>
            <person name="Kim D."/>
            <person name="Ryu S."/>
            <person name="Kim W."/>
        </authorList>
    </citation>
    <scope>NUCLEOTIDE SEQUENCE [LARGE SCALE GENOMIC DNA]</scope>
    <source>
        <tissue evidence="2">Muscle</tissue>
    </source>
</reference>
<organism evidence="2 3">
    <name type="scientific">Portunus trituberculatus</name>
    <name type="common">Swimming crab</name>
    <name type="synonym">Neptunus trituberculatus</name>
    <dbReference type="NCBI Taxonomy" id="210409"/>
    <lineage>
        <taxon>Eukaryota</taxon>
        <taxon>Metazoa</taxon>
        <taxon>Ecdysozoa</taxon>
        <taxon>Arthropoda</taxon>
        <taxon>Crustacea</taxon>
        <taxon>Multicrustacea</taxon>
        <taxon>Malacostraca</taxon>
        <taxon>Eumalacostraca</taxon>
        <taxon>Eucarida</taxon>
        <taxon>Decapoda</taxon>
        <taxon>Pleocyemata</taxon>
        <taxon>Brachyura</taxon>
        <taxon>Eubrachyura</taxon>
        <taxon>Portunoidea</taxon>
        <taxon>Portunidae</taxon>
        <taxon>Portuninae</taxon>
        <taxon>Portunus</taxon>
    </lineage>
</organism>
<evidence type="ECO:0000256" key="1">
    <source>
        <dbReference type="SAM" id="MobiDB-lite"/>
    </source>
</evidence>
<keyword evidence="3" id="KW-1185">Reference proteome</keyword>
<feature type="region of interest" description="Disordered" evidence="1">
    <location>
        <begin position="1"/>
        <end position="33"/>
    </location>
</feature>
<comment type="caution">
    <text evidence="2">The sequence shown here is derived from an EMBL/GenBank/DDBJ whole genome shotgun (WGS) entry which is preliminary data.</text>
</comment>
<protein>
    <submittedName>
        <fullName evidence="2">Uncharacterized protein</fullName>
    </submittedName>
</protein>
<name>A0A5B7HGD0_PORTR</name>
<evidence type="ECO:0000313" key="3">
    <source>
        <dbReference type="Proteomes" id="UP000324222"/>
    </source>
</evidence>
<gene>
    <name evidence="2" type="ORF">E2C01_063009</name>
</gene>
<accession>A0A5B7HGD0</accession>
<dbReference type="EMBL" id="VSRR010028400">
    <property type="protein sequence ID" value="MPC68799.1"/>
    <property type="molecule type" value="Genomic_DNA"/>
</dbReference>
<feature type="compositionally biased region" description="Polar residues" evidence="1">
    <location>
        <begin position="23"/>
        <end position="33"/>
    </location>
</feature>
<evidence type="ECO:0000313" key="2">
    <source>
        <dbReference type="EMBL" id="MPC68799.1"/>
    </source>
</evidence>
<dbReference type="AlphaFoldDB" id="A0A5B7HGD0"/>
<proteinExistence type="predicted"/>
<sequence>MFTEIGGERGTGPATCHGPPLRASTTPTILTYR</sequence>